<dbReference type="PANTHER" id="PTHR43055">
    <property type="entry name" value="FORMATE-DEPENDENT PHOSPHORIBOSYLGLYCINAMIDE FORMYLTRANSFERASE"/>
    <property type="match status" value="1"/>
</dbReference>
<proteinExistence type="predicted"/>
<evidence type="ECO:0000313" key="6">
    <source>
        <dbReference type="EMBL" id="NMF58335.1"/>
    </source>
</evidence>
<dbReference type="GO" id="GO:0016874">
    <property type="term" value="F:ligase activity"/>
    <property type="evidence" value="ECO:0007669"/>
    <property type="project" value="UniProtKB-KW"/>
</dbReference>
<evidence type="ECO:0000256" key="1">
    <source>
        <dbReference type="ARBA" id="ARBA00022598"/>
    </source>
</evidence>
<accession>A0ABX1LTG9</accession>
<name>A0ABX1LTG9_9CYAN</name>
<dbReference type="InterPro" id="IPR011761">
    <property type="entry name" value="ATP-grasp"/>
</dbReference>
<dbReference type="RefSeq" id="WP_169363252.1">
    <property type="nucleotide sequence ID" value="NZ_JAAVJL010000001.1"/>
</dbReference>
<dbReference type="SUPFAM" id="SSF56059">
    <property type="entry name" value="Glutathione synthetase ATP-binding domain-like"/>
    <property type="match status" value="1"/>
</dbReference>
<keyword evidence="2 4" id="KW-0547">Nucleotide-binding</keyword>
<gene>
    <name evidence="6" type="ORF">HC246_09960</name>
</gene>
<dbReference type="Gene3D" id="3.40.50.20">
    <property type="match status" value="1"/>
</dbReference>
<evidence type="ECO:0000259" key="5">
    <source>
        <dbReference type="PROSITE" id="PS50975"/>
    </source>
</evidence>
<keyword evidence="1 6" id="KW-0436">Ligase</keyword>
<keyword evidence="7" id="KW-1185">Reference proteome</keyword>
<evidence type="ECO:0000256" key="3">
    <source>
        <dbReference type="ARBA" id="ARBA00022840"/>
    </source>
</evidence>
<dbReference type="PANTHER" id="PTHR43055:SF1">
    <property type="entry name" value="FORMATE-DEPENDENT PHOSPHORIBOSYLGLYCINAMIDE FORMYLTRANSFERASE"/>
    <property type="match status" value="1"/>
</dbReference>
<reference evidence="6 7" key="1">
    <citation type="submission" date="2020-03" db="EMBL/GenBank/DDBJ databases">
        <title>Draft Genome Sequence of 2-Methylisoborneol Producing Pseudanabaena yagii Strain GIHE-NHR1 Isolated from North Han River in South Korea.</title>
        <authorList>
            <person name="Jeong J."/>
        </authorList>
    </citation>
    <scope>NUCLEOTIDE SEQUENCE [LARGE SCALE GENOMIC DNA]</scope>
    <source>
        <strain evidence="6 7">GIHE-NHR1</strain>
    </source>
</reference>
<feature type="domain" description="ATP-grasp" evidence="5">
    <location>
        <begin position="133"/>
        <end position="311"/>
    </location>
</feature>
<dbReference type="PROSITE" id="PS50975">
    <property type="entry name" value="ATP_GRASP"/>
    <property type="match status" value="1"/>
</dbReference>
<protein>
    <submittedName>
        <fullName evidence="6">Carboxylate--amine ligase</fullName>
    </submittedName>
</protein>
<dbReference type="EMBL" id="JAAVJL010000001">
    <property type="protein sequence ID" value="NMF58335.1"/>
    <property type="molecule type" value="Genomic_DNA"/>
</dbReference>
<dbReference type="Proteomes" id="UP000738376">
    <property type="component" value="Unassembled WGS sequence"/>
</dbReference>
<keyword evidence="3 4" id="KW-0067">ATP-binding</keyword>
<sequence>MKSLTKTINVAITGINAIDNPAPGTGVARSLREDPQLPTKLLGLAYDAMEPGLYMDWLFDRRYIMPYPSGDPETLMQRLEQIQDQTGIDCIIPNFDVELPLYIHCAKELEAIGIHTYLPTKAQFALRNKSKLAEVAPSFGIKTPKTITVTSVQELEEAIAELHFPLMIKGSYYKAYRVNTLEQAIQRFYQLAAEWGYPIIVQQVITGIELNLVGVGNGQGGHLGLVAIKKMAVTEIGKIWSGVTIHHEGMRLATEAFLSHTKWKGAFEMECMLDRDGEIYLIEINPRFPAWTYFATGVGINLPSRLVRAALGLPIPAHQDYEASKLLMRYTYEIITDIAPLQTLVTLGEL</sequence>
<organism evidence="6 7">
    <name type="scientific">Pseudanabaena yagii GIHE-NHR1</name>
    <dbReference type="NCBI Taxonomy" id="2722753"/>
    <lineage>
        <taxon>Bacteria</taxon>
        <taxon>Bacillati</taxon>
        <taxon>Cyanobacteriota</taxon>
        <taxon>Cyanophyceae</taxon>
        <taxon>Pseudanabaenales</taxon>
        <taxon>Pseudanabaenaceae</taxon>
        <taxon>Pseudanabaena</taxon>
        <taxon>Pseudanabaena yagii</taxon>
    </lineage>
</organism>
<evidence type="ECO:0000256" key="2">
    <source>
        <dbReference type="ARBA" id="ARBA00022741"/>
    </source>
</evidence>
<evidence type="ECO:0000256" key="4">
    <source>
        <dbReference type="PROSITE-ProRule" id="PRU00409"/>
    </source>
</evidence>
<comment type="caution">
    <text evidence="6">The sequence shown here is derived from an EMBL/GenBank/DDBJ whole genome shotgun (WGS) entry which is preliminary data.</text>
</comment>
<dbReference type="Gene3D" id="3.30.470.20">
    <property type="entry name" value="ATP-grasp fold, B domain"/>
    <property type="match status" value="1"/>
</dbReference>
<evidence type="ECO:0000313" key="7">
    <source>
        <dbReference type="Proteomes" id="UP000738376"/>
    </source>
</evidence>